<sequence length="78" mass="9264">MQSTKIKKRLKVKDTVYRKILDDFGLRDKLIEITGLRESGVLAFAYRKSERAVRDFEVMQAIKEHTGWTDKEIFEEEK</sequence>
<organism evidence="2 4">
    <name type="scientific">Chryseobacterium indoltheticum</name>
    <dbReference type="NCBI Taxonomy" id="254"/>
    <lineage>
        <taxon>Bacteria</taxon>
        <taxon>Pseudomonadati</taxon>
        <taxon>Bacteroidota</taxon>
        <taxon>Flavobacteriia</taxon>
        <taxon>Flavobacteriales</taxon>
        <taxon>Weeksellaceae</taxon>
        <taxon>Chryseobacterium group</taxon>
        <taxon>Chryseobacterium</taxon>
    </lineage>
</organism>
<accession>A0A381FAF4</accession>
<dbReference type="KEGG" id="cil:EG358_07100"/>
<name>A0A381FAF4_9FLAO</name>
<reference evidence="1 3" key="1">
    <citation type="submission" date="2017-01" db="EMBL/GenBank/DDBJ databases">
        <authorList>
            <person name="Varghese N."/>
            <person name="Submissions S."/>
        </authorList>
    </citation>
    <scope>NUCLEOTIDE SEQUENCE [LARGE SCALE GENOMIC DNA]</scope>
    <source>
        <strain evidence="1 3">ATCC 27950</strain>
    </source>
</reference>
<dbReference type="OrthoDB" id="1268895at2"/>
<reference evidence="2 4" key="2">
    <citation type="submission" date="2018-06" db="EMBL/GenBank/DDBJ databases">
        <authorList>
            <consortium name="Pathogen Informatics"/>
            <person name="Doyle S."/>
        </authorList>
    </citation>
    <scope>NUCLEOTIDE SEQUENCE [LARGE SCALE GENOMIC DNA]</scope>
    <source>
        <strain evidence="2 4">NCTC13560</strain>
    </source>
</reference>
<evidence type="ECO:0000313" key="4">
    <source>
        <dbReference type="Proteomes" id="UP000255231"/>
    </source>
</evidence>
<dbReference type="Proteomes" id="UP000255231">
    <property type="component" value="Unassembled WGS sequence"/>
</dbReference>
<proteinExistence type="predicted"/>
<dbReference type="AlphaFoldDB" id="A0A381FAF4"/>
<protein>
    <submittedName>
        <fullName evidence="2">Uncharacterized protein</fullName>
    </submittedName>
</protein>
<dbReference type="EMBL" id="FTMF01000015">
    <property type="protein sequence ID" value="SIR25292.1"/>
    <property type="molecule type" value="Genomic_DNA"/>
</dbReference>
<evidence type="ECO:0000313" key="2">
    <source>
        <dbReference type="EMBL" id="SUX43444.1"/>
    </source>
</evidence>
<gene>
    <name evidence="2" type="ORF">NCTC13560_02023</name>
    <name evidence="1" type="ORF">SAMN05421682_115128</name>
</gene>
<dbReference type="GeneID" id="303673460"/>
<dbReference type="Proteomes" id="UP000185725">
    <property type="component" value="Unassembled WGS sequence"/>
</dbReference>
<evidence type="ECO:0000313" key="1">
    <source>
        <dbReference type="EMBL" id="SIR25292.1"/>
    </source>
</evidence>
<evidence type="ECO:0000313" key="3">
    <source>
        <dbReference type="Proteomes" id="UP000185725"/>
    </source>
</evidence>
<dbReference type="EMBL" id="UFVS01000001">
    <property type="protein sequence ID" value="SUX43444.1"/>
    <property type="molecule type" value="Genomic_DNA"/>
</dbReference>
<keyword evidence="3" id="KW-1185">Reference proteome</keyword>
<dbReference type="RefSeq" id="WP_076562384.1">
    <property type="nucleotide sequence ID" value="NZ_CP033929.1"/>
</dbReference>